<feature type="compositionally biased region" description="Polar residues" evidence="1">
    <location>
        <begin position="10"/>
        <end position="27"/>
    </location>
</feature>
<reference evidence="2" key="1">
    <citation type="submission" date="2015-06" db="EMBL/GenBank/DDBJ databases">
        <authorList>
            <person name="Nguyen H."/>
        </authorList>
    </citation>
    <scope>NUCLEOTIDE SEQUENCE</scope>
    <source>
        <strain evidence="2">DAOM 180753</strain>
    </source>
</reference>
<dbReference type="AlphaFoldDB" id="A0AAI9X9D8"/>
<evidence type="ECO:0000313" key="3">
    <source>
        <dbReference type="Proteomes" id="UP001227192"/>
    </source>
</evidence>
<evidence type="ECO:0000313" key="2">
    <source>
        <dbReference type="EMBL" id="KAJ9488607.1"/>
    </source>
</evidence>
<gene>
    <name evidence="2" type="ORF">VN97_g4701</name>
</gene>
<comment type="caution">
    <text evidence="2">The sequence shown here is derived from an EMBL/GenBank/DDBJ whole genome shotgun (WGS) entry which is preliminary data.</text>
</comment>
<protein>
    <submittedName>
        <fullName evidence="2">Uncharacterized protein</fullName>
    </submittedName>
</protein>
<organism evidence="2 3">
    <name type="scientific">Penicillium thymicola</name>
    <dbReference type="NCBI Taxonomy" id="293382"/>
    <lineage>
        <taxon>Eukaryota</taxon>
        <taxon>Fungi</taxon>
        <taxon>Dikarya</taxon>
        <taxon>Ascomycota</taxon>
        <taxon>Pezizomycotina</taxon>
        <taxon>Eurotiomycetes</taxon>
        <taxon>Eurotiomycetidae</taxon>
        <taxon>Eurotiales</taxon>
        <taxon>Aspergillaceae</taxon>
        <taxon>Penicillium</taxon>
    </lineage>
</organism>
<keyword evidence="3" id="KW-1185">Reference proteome</keyword>
<reference evidence="2" key="2">
    <citation type="journal article" date="2016" name="Fungal Biol.">
        <title>Ochratoxin A production by Penicillium thymicola.</title>
        <authorList>
            <person name="Nguyen H.D.T."/>
            <person name="McMullin D.R."/>
            <person name="Ponomareva E."/>
            <person name="Riley R."/>
            <person name="Pomraning K.R."/>
            <person name="Baker S.E."/>
            <person name="Seifert K.A."/>
        </authorList>
    </citation>
    <scope>NUCLEOTIDE SEQUENCE</scope>
    <source>
        <strain evidence="2">DAOM 180753</strain>
    </source>
</reference>
<accession>A0AAI9X9D8</accession>
<dbReference type="EMBL" id="LACB01000112">
    <property type="protein sequence ID" value="KAJ9488607.1"/>
    <property type="molecule type" value="Genomic_DNA"/>
</dbReference>
<name>A0AAI9X9D8_PENTH</name>
<feature type="region of interest" description="Disordered" evidence="1">
    <location>
        <begin position="1"/>
        <end position="27"/>
    </location>
</feature>
<evidence type="ECO:0000256" key="1">
    <source>
        <dbReference type="SAM" id="MobiDB-lite"/>
    </source>
</evidence>
<proteinExistence type="predicted"/>
<sequence length="79" mass="8645">MGSHSEPDSPVNSSPPLSPGMSSTSATEFVDQSDFEYHVLQAIRSASESQVLVFTDIDPLWGERIVDLINETNNGYSTR</sequence>
<dbReference type="Proteomes" id="UP001227192">
    <property type="component" value="Unassembled WGS sequence"/>
</dbReference>